<evidence type="ECO:0000313" key="2">
    <source>
        <dbReference type="Proteomes" id="UP000826656"/>
    </source>
</evidence>
<keyword evidence="2" id="KW-1185">Reference proteome</keyword>
<organism evidence="1 2">
    <name type="scientific">Solanum tuberosum</name>
    <name type="common">Potato</name>
    <dbReference type="NCBI Taxonomy" id="4113"/>
    <lineage>
        <taxon>Eukaryota</taxon>
        <taxon>Viridiplantae</taxon>
        <taxon>Streptophyta</taxon>
        <taxon>Embryophyta</taxon>
        <taxon>Tracheophyta</taxon>
        <taxon>Spermatophyta</taxon>
        <taxon>Magnoliopsida</taxon>
        <taxon>eudicotyledons</taxon>
        <taxon>Gunneridae</taxon>
        <taxon>Pentapetalae</taxon>
        <taxon>asterids</taxon>
        <taxon>lamiids</taxon>
        <taxon>Solanales</taxon>
        <taxon>Solanaceae</taxon>
        <taxon>Solanoideae</taxon>
        <taxon>Solaneae</taxon>
        <taxon>Solanum</taxon>
    </lineage>
</organism>
<comment type="caution">
    <text evidence="1">The sequence shown here is derived from an EMBL/GenBank/DDBJ whole genome shotgun (WGS) entry which is preliminary data.</text>
</comment>
<protein>
    <submittedName>
        <fullName evidence="1">Uncharacterized protein</fullName>
    </submittedName>
</protein>
<gene>
    <name evidence="1" type="ORF">KY290_014516</name>
</gene>
<name>A0ABQ7VRV4_SOLTU</name>
<evidence type="ECO:0000313" key="1">
    <source>
        <dbReference type="EMBL" id="KAH0770535.1"/>
    </source>
</evidence>
<accession>A0ABQ7VRV4</accession>
<sequence length="134" mass="15287">MQTSEKVTEPVEVSNTMGESCNNREELQEYARESYAQPQTIMSEGIKKMNNQVESIAGLHLKEAPNLIDVTEDEIQQRKDREEEETIDFNIQQISKAGDLSPRFTNSLKAKIGRTIIPLQVKTRSSKERPTISY</sequence>
<proteinExistence type="predicted"/>
<reference evidence="1 2" key="1">
    <citation type="journal article" date="2021" name="bioRxiv">
        <title>Chromosome-scale and haplotype-resolved genome assembly of a tetraploid potato cultivar.</title>
        <authorList>
            <person name="Sun H."/>
            <person name="Jiao W.-B."/>
            <person name="Krause K."/>
            <person name="Campoy J.A."/>
            <person name="Goel M."/>
            <person name="Folz-Donahue K."/>
            <person name="Kukat C."/>
            <person name="Huettel B."/>
            <person name="Schneeberger K."/>
        </authorList>
    </citation>
    <scope>NUCLEOTIDE SEQUENCE [LARGE SCALE GENOMIC DNA]</scope>
    <source>
        <strain evidence="1">SolTubOtavaFocal</strain>
        <tissue evidence="1">Leaves</tissue>
    </source>
</reference>
<dbReference type="Proteomes" id="UP000826656">
    <property type="component" value="Unassembled WGS sequence"/>
</dbReference>
<dbReference type="EMBL" id="JAIVGD010000011">
    <property type="protein sequence ID" value="KAH0770535.1"/>
    <property type="molecule type" value="Genomic_DNA"/>
</dbReference>